<evidence type="ECO:0000259" key="1">
    <source>
        <dbReference type="Pfam" id="PF12706"/>
    </source>
</evidence>
<accession>A0A1M5KS64</accession>
<dbReference type="Gene3D" id="3.60.15.10">
    <property type="entry name" value="Ribonuclease Z/Hydroxyacylglutathione hydrolase-like"/>
    <property type="match status" value="1"/>
</dbReference>
<dbReference type="STRING" id="947013.SAMN04488109_0809"/>
<sequence>MQQKPFGKLPSGPRQERILKSPQYQGDGFQNILETPMLADDISYFRMFKEYFFHDDERRPTQILPSVRTDLKALPDGEPTLVWFGHSSYLLRIEGKTILVDPVFSDRPSPVQFAGTKAYPIQTPYSLDDLPELDAVILTHDHYDHLDYNSILKLKRHTKKFYTALGVGSHLAYWGVTESHIQEFDWWDSATIFPGIQLTATPARHFSGRGFTRYKTLWVSFVLQTPTHKIFLGGDSGYDDSFKKIGQTFGPFDLALLECGQYDRKWPLIHMAPEQTVQAAVDLQARVLMPVHWGKFTLSVHPWRDPIRRATKQAAILGQKLTTPLIGEAIRLNSYLPNTPWWEERMG</sequence>
<dbReference type="PANTHER" id="PTHR15032">
    <property type="entry name" value="N-ACYL-PHOSPHATIDYLETHANOLAMINE-HYDROLYZING PHOSPHOLIPASE D"/>
    <property type="match status" value="1"/>
</dbReference>
<keyword evidence="3" id="KW-1185">Reference proteome</keyword>
<reference evidence="2 3" key="1">
    <citation type="submission" date="2016-11" db="EMBL/GenBank/DDBJ databases">
        <authorList>
            <person name="Jaros S."/>
            <person name="Januszkiewicz K."/>
            <person name="Wedrychowicz H."/>
        </authorList>
    </citation>
    <scope>NUCLEOTIDE SEQUENCE [LARGE SCALE GENOMIC DNA]</scope>
    <source>
        <strain evidence="2 3">DSM 24574</strain>
    </source>
</reference>
<evidence type="ECO:0000313" key="3">
    <source>
        <dbReference type="Proteomes" id="UP000184212"/>
    </source>
</evidence>
<dbReference type="RefSeq" id="WP_073131287.1">
    <property type="nucleotide sequence ID" value="NZ_FQWQ01000001.1"/>
</dbReference>
<gene>
    <name evidence="2" type="ORF">SAMN04488109_0809</name>
</gene>
<protein>
    <submittedName>
        <fullName evidence="2">L-ascorbate metabolism protein UlaG, beta-lactamase superfamily</fullName>
    </submittedName>
</protein>
<dbReference type="EMBL" id="FQWQ01000001">
    <property type="protein sequence ID" value="SHG55607.1"/>
    <property type="molecule type" value="Genomic_DNA"/>
</dbReference>
<dbReference type="OrthoDB" id="9805728at2"/>
<dbReference type="AlphaFoldDB" id="A0A1M5KS64"/>
<dbReference type="PANTHER" id="PTHR15032:SF4">
    <property type="entry name" value="N-ACYL-PHOSPHATIDYLETHANOLAMINE-HYDROLYZING PHOSPHOLIPASE D"/>
    <property type="match status" value="1"/>
</dbReference>
<dbReference type="Pfam" id="PF12706">
    <property type="entry name" value="Lactamase_B_2"/>
    <property type="match status" value="1"/>
</dbReference>
<proteinExistence type="predicted"/>
<name>A0A1M5KS64_9BACT</name>
<dbReference type="SUPFAM" id="SSF56281">
    <property type="entry name" value="Metallo-hydrolase/oxidoreductase"/>
    <property type="match status" value="1"/>
</dbReference>
<evidence type="ECO:0000313" key="2">
    <source>
        <dbReference type="EMBL" id="SHG55607.1"/>
    </source>
</evidence>
<dbReference type="Proteomes" id="UP000184212">
    <property type="component" value="Unassembled WGS sequence"/>
</dbReference>
<dbReference type="GO" id="GO:0005737">
    <property type="term" value="C:cytoplasm"/>
    <property type="evidence" value="ECO:0007669"/>
    <property type="project" value="TreeGrafter"/>
</dbReference>
<dbReference type="InterPro" id="IPR001279">
    <property type="entry name" value="Metallo-B-lactamas"/>
</dbReference>
<feature type="domain" description="Metallo-beta-lactamase" evidence="1">
    <location>
        <begin position="97"/>
        <end position="293"/>
    </location>
</feature>
<organism evidence="2 3">
    <name type="scientific">Chryseolinea serpens</name>
    <dbReference type="NCBI Taxonomy" id="947013"/>
    <lineage>
        <taxon>Bacteria</taxon>
        <taxon>Pseudomonadati</taxon>
        <taxon>Bacteroidota</taxon>
        <taxon>Cytophagia</taxon>
        <taxon>Cytophagales</taxon>
        <taxon>Fulvivirgaceae</taxon>
        <taxon>Chryseolinea</taxon>
    </lineage>
</organism>
<dbReference type="InterPro" id="IPR036866">
    <property type="entry name" value="RibonucZ/Hydroxyglut_hydro"/>
</dbReference>